<comment type="caution">
    <text evidence="1">The sequence shown here is derived from an EMBL/GenBank/DDBJ whole genome shotgun (WGS) entry which is preliminary data.</text>
</comment>
<accession>A0A225UKX2</accession>
<keyword evidence="2" id="KW-1185">Reference proteome</keyword>
<dbReference type="AlphaFoldDB" id="A0A225UKX2"/>
<organism evidence="1 2">
    <name type="scientific">Phytophthora megakarya</name>
    <dbReference type="NCBI Taxonomy" id="4795"/>
    <lineage>
        <taxon>Eukaryota</taxon>
        <taxon>Sar</taxon>
        <taxon>Stramenopiles</taxon>
        <taxon>Oomycota</taxon>
        <taxon>Peronosporomycetes</taxon>
        <taxon>Peronosporales</taxon>
        <taxon>Peronosporaceae</taxon>
        <taxon>Phytophthora</taxon>
    </lineage>
</organism>
<name>A0A225UKX2_9STRA</name>
<dbReference type="Proteomes" id="UP000198211">
    <property type="component" value="Unassembled WGS sequence"/>
</dbReference>
<evidence type="ECO:0000313" key="2">
    <source>
        <dbReference type="Proteomes" id="UP000198211"/>
    </source>
</evidence>
<reference evidence="2" key="1">
    <citation type="submission" date="2017-03" db="EMBL/GenBank/DDBJ databases">
        <title>Phytopthora megakarya and P. palmivora, two closely related causual agents of cacao black pod achieved similar genome size and gene model numbers by different mechanisms.</title>
        <authorList>
            <person name="Ali S."/>
            <person name="Shao J."/>
            <person name="Larry D.J."/>
            <person name="Kronmiller B."/>
            <person name="Shen D."/>
            <person name="Strem M.D."/>
            <person name="Melnick R.L."/>
            <person name="Guiltinan M.J."/>
            <person name="Tyler B.M."/>
            <person name="Meinhardt L.W."/>
            <person name="Bailey B.A."/>
        </authorList>
    </citation>
    <scope>NUCLEOTIDE SEQUENCE [LARGE SCALE GENOMIC DNA]</scope>
    <source>
        <strain evidence="2">zdho120</strain>
    </source>
</reference>
<protein>
    <submittedName>
        <fullName evidence="1">Uncharacterized protein</fullName>
    </submittedName>
</protein>
<proteinExistence type="predicted"/>
<evidence type="ECO:0000313" key="1">
    <source>
        <dbReference type="EMBL" id="OWY93608.1"/>
    </source>
</evidence>
<gene>
    <name evidence="1" type="ORF">PHMEG_00036931</name>
</gene>
<dbReference type="EMBL" id="NBNE01015773">
    <property type="protein sequence ID" value="OWY93608.1"/>
    <property type="molecule type" value="Genomic_DNA"/>
</dbReference>
<sequence length="97" mass="10971">MPYASVQELALEQWDERLKLDFTHGSSNLGFHVGSQPFPITVVGGNNILRILFHDGESTLFYFLLDKLACIGEMFSRRFCTPLSVAYNGILEENTDK</sequence>